<accession>A0A8E2AP45</accession>
<evidence type="ECO:0000256" key="1">
    <source>
        <dbReference type="SAM" id="MobiDB-lite"/>
    </source>
</evidence>
<evidence type="ECO:0000313" key="3">
    <source>
        <dbReference type="Proteomes" id="UP000250043"/>
    </source>
</evidence>
<evidence type="ECO:0008006" key="4">
    <source>
        <dbReference type="Google" id="ProtNLM"/>
    </source>
</evidence>
<protein>
    <recommendedName>
        <fullName evidence="4">Zn(2)-C6 fungal-type domain-containing protein</fullName>
    </recommendedName>
</protein>
<evidence type="ECO:0000313" key="2">
    <source>
        <dbReference type="EMBL" id="OCH85547.1"/>
    </source>
</evidence>
<dbReference type="AlphaFoldDB" id="A0A8E2AP45"/>
<keyword evidence="3" id="KW-1185">Reference proteome</keyword>
<gene>
    <name evidence="2" type="ORF">OBBRIDRAFT_798047</name>
</gene>
<dbReference type="EMBL" id="KV722577">
    <property type="protein sequence ID" value="OCH85547.1"/>
    <property type="molecule type" value="Genomic_DNA"/>
</dbReference>
<feature type="region of interest" description="Disordered" evidence="1">
    <location>
        <begin position="30"/>
        <end position="87"/>
    </location>
</feature>
<dbReference type="Proteomes" id="UP000250043">
    <property type="component" value="Unassembled WGS sequence"/>
</dbReference>
<name>A0A8E2AP45_9APHY</name>
<proteinExistence type="predicted"/>
<reference evidence="2 3" key="1">
    <citation type="submission" date="2016-07" db="EMBL/GenBank/DDBJ databases">
        <title>Draft genome of the white-rot fungus Obba rivulosa 3A-2.</title>
        <authorList>
            <consortium name="DOE Joint Genome Institute"/>
            <person name="Miettinen O."/>
            <person name="Riley R."/>
            <person name="Acob R."/>
            <person name="Barry K."/>
            <person name="Cullen D."/>
            <person name="De Vries R."/>
            <person name="Hainaut M."/>
            <person name="Hatakka A."/>
            <person name="Henrissat B."/>
            <person name="Hilden K."/>
            <person name="Kuo R."/>
            <person name="Labutti K."/>
            <person name="Lipzen A."/>
            <person name="Makela M.R."/>
            <person name="Sandor L."/>
            <person name="Spatafora J.W."/>
            <person name="Grigoriev I.V."/>
            <person name="Hibbett D.S."/>
        </authorList>
    </citation>
    <scope>NUCLEOTIDE SEQUENCE [LARGE SCALE GENOMIC DNA]</scope>
    <source>
        <strain evidence="2 3">3A-2</strain>
    </source>
</reference>
<organism evidence="2 3">
    <name type="scientific">Obba rivulosa</name>
    <dbReference type="NCBI Taxonomy" id="1052685"/>
    <lineage>
        <taxon>Eukaryota</taxon>
        <taxon>Fungi</taxon>
        <taxon>Dikarya</taxon>
        <taxon>Basidiomycota</taxon>
        <taxon>Agaricomycotina</taxon>
        <taxon>Agaricomycetes</taxon>
        <taxon>Polyporales</taxon>
        <taxon>Gelatoporiaceae</taxon>
        <taxon>Obba</taxon>
    </lineage>
</organism>
<feature type="compositionally biased region" description="Low complexity" evidence="1">
    <location>
        <begin position="47"/>
        <end position="65"/>
    </location>
</feature>
<sequence>MEASQNPDGTRTRCQRCKDKGLKCVYAKGRAKPGEGQKRQQSKGKFAEATEATEATEVTGVTETTEATEDEVTDATEATEAAEDSEQ</sequence>